<dbReference type="Gene3D" id="3.20.10.10">
    <property type="entry name" value="D-amino Acid Aminotransferase, subunit A, domain 2"/>
    <property type="match status" value="1"/>
</dbReference>
<comment type="subunit">
    <text evidence="3">Homodimer.</text>
</comment>
<accession>A0A2P8H7T4</accession>
<dbReference type="AlphaFoldDB" id="A0A2P8H7T4"/>
<name>A0A2P8H7T4_9BACI</name>
<reference evidence="5 6" key="1">
    <citation type="submission" date="2018-03" db="EMBL/GenBank/DDBJ databases">
        <title>Genomic Encyclopedia of Type Strains, Phase III (KMG-III): the genomes of soil and plant-associated and newly described type strains.</title>
        <authorList>
            <person name="Whitman W."/>
        </authorList>
    </citation>
    <scope>NUCLEOTIDE SEQUENCE [LARGE SCALE GENOMIC DNA]</scope>
    <source>
        <strain evidence="5 6">CGMCC 1.07653</strain>
    </source>
</reference>
<evidence type="ECO:0000256" key="1">
    <source>
        <dbReference type="ARBA" id="ARBA00001933"/>
    </source>
</evidence>
<comment type="caution">
    <text evidence="5">The sequence shown here is derived from an EMBL/GenBank/DDBJ whole genome shotgun (WGS) entry which is preliminary data.</text>
</comment>
<dbReference type="FunFam" id="3.20.10.10:FF:000002">
    <property type="entry name" value="D-alanine aminotransferase"/>
    <property type="match status" value="1"/>
</dbReference>
<evidence type="ECO:0000256" key="2">
    <source>
        <dbReference type="ARBA" id="ARBA00009320"/>
    </source>
</evidence>
<dbReference type="SUPFAM" id="SSF56752">
    <property type="entry name" value="D-aminoacid aminotransferase-like PLP-dependent enzymes"/>
    <property type="match status" value="1"/>
</dbReference>
<evidence type="ECO:0000313" key="6">
    <source>
        <dbReference type="Proteomes" id="UP000242310"/>
    </source>
</evidence>
<dbReference type="OrthoDB" id="9805628at2"/>
<gene>
    <name evidence="5" type="ORF">B0H94_11753</name>
</gene>
<evidence type="ECO:0000256" key="3">
    <source>
        <dbReference type="ARBA" id="ARBA00011738"/>
    </source>
</evidence>
<organism evidence="5 6">
    <name type="scientific">Salsuginibacillus halophilus</name>
    <dbReference type="NCBI Taxonomy" id="517424"/>
    <lineage>
        <taxon>Bacteria</taxon>
        <taxon>Bacillati</taxon>
        <taxon>Bacillota</taxon>
        <taxon>Bacilli</taxon>
        <taxon>Bacillales</taxon>
        <taxon>Bacillaceae</taxon>
        <taxon>Salsuginibacillus</taxon>
    </lineage>
</organism>
<dbReference type="GO" id="GO:0046394">
    <property type="term" value="P:carboxylic acid biosynthetic process"/>
    <property type="evidence" value="ECO:0007669"/>
    <property type="project" value="UniProtKB-ARBA"/>
</dbReference>
<dbReference type="InterPro" id="IPR036038">
    <property type="entry name" value="Aminotransferase-like"/>
</dbReference>
<proteinExistence type="inferred from homology"/>
<dbReference type="GO" id="GO:0005829">
    <property type="term" value="C:cytosol"/>
    <property type="evidence" value="ECO:0007669"/>
    <property type="project" value="TreeGrafter"/>
</dbReference>
<dbReference type="Proteomes" id="UP000242310">
    <property type="component" value="Unassembled WGS sequence"/>
</dbReference>
<keyword evidence="4" id="KW-0663">Pyridoxal phosphate</keyword>
<comment type="cofactor">
    <cofactor evidence="1">
        <name>pyridoxal 5'-phosphate</name>
        <dbReference type="ChEBI" id="CHEBI:597326"/>
    </cofactor>
</comment>
<dbReference type="NCBIfam" id="NF005800">
    <property type="entry name" value="PRK07650.1"/>
    <property type="match status" value="1"/>
</dbReference>
<sequence>MQLYFNGRILPAEEVKLSPFEHGFMYGLGAFETIRLYNGHPFLLADHHRRLSHALEVMNIAWTVTVEEMKDQIAETAAANETANASIRYNVSAGEGPAGLTTAVYDKPTTLIYTKPLNPQAMPQEKYGQLLSLRRNTPESKERIKSHHYLNSILGRREVGQAQDREGIFLTENGYISEGVVSNIFWMYGTTLYTPTLETGILDGVTRRFVMKLAKEAGFSVKTGFYEWQELEQADEAFMTNSIQEIVPLAAVGAATFTNRRTKEIRRLYQTFRDQLWSRDEMQLTGPFGDWG</sequence>
<dbReference type="PANTHER" id="PTHR42743">
    <property type="entry name" value="AMINO-ACID AMINOTRANSFERASE"/>
    <property type="match status" value="1"/>
</dbReference>
<dbReference type="InterPro" id="IPR043131">
    <property type="entry name" value="BCAT-like_N"/>
</dbReference>
<evidence type="ECO:0000256" key="4">
    <source>
        <dbReference type="ARBA" id="ARBA00022898"/>
    </source>
</evidence>
<protein>
    <submittedName>
        <fullName evidence="5">4-amino-4-deoxychorismate lyase</fullName>
    </submittedName>
</protein>
<keyword evidence="6" id="KW-1185">Reference proteome</keyword>
<dbReference type="Pfam" id="PF01063">
    <property type="entry name" value="Aminotran_4"/>
    <property type="match status" value="1"/>
</dbReference>
<dbReference type="Gene3D" id="3.30.470.10">
    <property type="match status" value="1"/>
</dbReference>
<dbReference type="GO" id="GO:0016829">
    <property type="term" value="F:lyase activity"/>
    <property type="evidence" value="ECO:0007669"/>
    <property type="project" value="UniProtKB-KW"/>
</dbReference>
<evidence type="ECO:0000313" key="5">
    <source>
        <dbReference type="EMBL" id="PSL42278.1"/>
    </source>
</evidence>
<dbReference type="GO" id="GO:0008652">
    <property type="term" value="P:amino acid biosynthetic process"/>
    <property type="evidence" value="ECO:0007669"/>
    <property type="project" value="UniProtKB-ARBA"/>
</dbReference>
<comment type="similarity">
    <text evidence="2">Belongs to the class-IV pyridoxal-phosphate-dependent aminotransferase family.</text>
</comment>
<dbReference type="EMBL" id="PYAV01000017">
    <property type="protein sequence ID" value="PSL42278.1"/>
    <property type="molecule type" value="Genomic_DNA"/>
</dbReference>
<dbReference type="CDD" id="cd00449">
    <property type="entry name" value="PLPDE_IV"/>
    <property type="match status" value="1"/>
</dbReference>
<dbReference type="RefSeq" id="WP_106589856.1">
    <property type="nucleotide sequence ID" value="NZ_PYAV01000017.1"/>
</dbReference>
<dbReference type="PANTHER" id="PTHR42743:SF11">
    <property type="entry name" value="AMINODEOXYCHORISMATE LYASE"/>
    <property type="match status" value="1"/>
</dbReference>
<dbReference type="InterPro" id="IPR043132">
    <property type="entry name" value="BCAT-like_C"/>
</dbReference>
<dbReference type="InterPro" id="IPR001544">
    <property type="entry name" value="Aminotrans_IV"/>
</dbReference>
<keyword evidence="5" id="KW-0456">Lyase</keyword>
<dbReference type="InterPro" id="IPR050571">
    <property type="entry name" value="Class-IV_PLP-Dep_Aminotrnsfr"/>
</dbReference>